<dbReference type="EMBL" id="AZHB01000012">
    <property type="protein sequence ID" value="OAA62288.1"/>
    <property type="molecule type" value="Genomic_DNA"/>
</dbReference>
<dbReference type="Proteomes" id="UP000076744">
    <property type="component" value="Unassembled WGS sequence"/>
</dbReference>
<feature type="domain" description="N-acetyltransferase" evidence="4">
    <location>
        <begin position="28"/>
        <end position="209"/>
    </location>
</feature>
<sequence>MPRPTKALECPLPPSGAPGAILVETPRLVLRRFKPDDAPALARAANHRAVWDGVRDSFPHPYTLADAEAFVATPCPDADPVKRLYPTKVAVCVKGSAGDDDEQQLVGCIGADPGQDVLYRTWELGYWLTPDAWGRGYASEAVGALLHWLLRTWPGSRRVQALTLAGNKRSAKVLARCGFVLEGVQRDAVEKAGVVQDLHVHAVLRRDVPVAG</sequence>
<proteinExistence type="inferred from homology"/>
<dbReference type="SUPFAM" id="SSF55729">
    <property type="entry name" value="Acyl-CoA N-acyltransferases (Nat)"/>
    <property type="match status" value="1"/>
</dbReference>
<evidence type="ECO:0000256" key="3">
    <source>
        <dbReference type="ARBA" id="ARBA00038502"/>
    </source>
</evidence>
<dbReference type="PROSITE" id="PS51186">
    <property type="entry name" value="GNAT"/>
    <property type="match status" value="1"/>
</dbReference>
<evidence type="ECO:0000313" key="6">
    <source>
        <dbReference type="Proteomes" id="UP000076744"/>
    </source>
</evidence>
<dbReference type="OrthoDB" id="4868305at2759"/>
<dbReference type="InterPro" id="IPR016181">
    <property type="entry name" value="Acyl_CoA_acyltransferase"/>
</dbReference>
<dbReference type="RefSeq" id="XP_018704038.1">
    <property type="nucleotide sequence ID" value="XM_018848902.1"/>
</dbReference>
<comment type="caution">
    <text evidence="5">The sequence shown here is derived from an EMBL/GenBank/DDBJ whole genome shotgun (WGS) entry which is preliminary data.</text>
</comment>
<dbReference type="PANTHER" id="PTHR43792">
    <property type="entry name" value="GNAT FAMILY, PUTATIVE (AFU_ORTHOLOGUE AFUA_3G00765)-RELATED-RELATED"/>
    <property type="match status" value="1"/>
</dbReference>
<comment type="similarity">
    <text evidence="3">Belongs to the acetyltransferase family. RimJ subfamily.</text>
</comment>
<evidence type="ECO:0000259" key="4">
    <source>
        <dbReference type="PROSITE" id="PS51186"/>
    </source>
</evidence>
<keyword evidence="6" id="KW-1185">Reference proteome</keyword>
<organism evidence="5 6">
    <name type="scientific">Cordyceps fumosorosea (strain ARSEF 2679)</name>
    <name type="common">Isaria fumosorosea</name>
    <dbReference type="NCBI Taxonomy" id="1081104"/>
    <lineage>
        <taxon>Eukaryota</taxon>
        <taxon>Fungi</taxon>
        <taxon>Dikarya</taxon>
        <taxon>Ascomycota</taxon>
        <taxon>Pezizomycotina</taxon>
        <taxon>Sordariomycetes</taxon>
        <taxon>Hypocreomycetidae</taxon>
        <taxon>Hypocreales</taxon>
        <taxon>Cordycipitaceae</taxon>
        <taxon>Cordyceps</taxon>
    </lineage>
</organism>
<protein>
    <submittedName>
        <fullName evidence="5">Acyl-CoA N-acyltransferase</fullName>
    </submittedName>
</protein>
<gene>
    <name evidence="5" type="ORF">ISF_05297</name>
</gene>
<evidence type="ECO:0000256" key="2">
    <source>
        <dbReference type="ARBA" id="ARBA00023315"/>
    </source>
</evidence>
<dbReference type="PANTHER" id="PTHR43792:SF8">
    <property type="entry name" value="[RIBOSOMAL PROTEIN US5]-ALANINE N-ACETYLTRANSFERASE"/>
    <property type="match status" value="1"/>
</dbReference>
<dbReference type="STRING" id="1081104.A0A167V6S3"/>
<dbReference type="InterPro" id="IPR000182">
    <property type="entry name" value="GNAT_dom"/>
</dbReference>
<keyword evidence="2 5" id="KW-0012">Acyltransferase</keyword>
<name>A0A167V6S3_CORFA</name>
<dbReference type="AlphaFoldDB" id="A0A167V6S3"/>
<reference evidence="5 6" key="1">
    <citation type="journal article" date="2016" name="Genome Biol. Evol.">
        <title>Divergent and convergent evolution of fungal pathogenicity.</title>
        <authorList>
            <person name="Shang Y."/>
            <person name="Xiao G."/>
            <person name="Zheng P."/>
            <person name="Cen K."/>
            <person name="Zhan S."/>
            <person name="Wang C."/>
        </authorList>
    </citation>
    <scope>NUCLEOTIDE SEQUENCE [LARGE SCALE GENOMIC DNA]</scope>
    <source>
        <strain evidence="5 6">ARSEF 2679</strain>
    </source>
</reference>
<evidence type="ECO:0000256" key="1">
    <source>
        <dbReference type="ARBA" id="ARBA00022679"/>
    </source>
</evidence>
<dbReference type="Pfam" id="PF13302">
    <property type="entry name" value="Acetyltransf_3"/>
    <property type="match status" value="1"/>
</dbReference>
<dbReference type="InterPro" id="IPR051531">
    <property type="entry name" value="N-acetyltransferase"/>
</dbReference>
<dbReference type="Gene3D" id="3.40.630.30">
    <property type="match status" value="1"/>
</dbReference>
<evidence type="ECO:0000313" key="5">
    <source>
        <dbReference type="EMBL" id="OAA62288.1"/>
    </source>
</evidence>
<dbReference type="GeneID" id="30021589"/>
<keyword evidence="1 5" id="KW-0808">Transferase</keyword>
<dbReference type="GO" id="GO:0016747">
    <property type="term" value="F:acyltransferase activity, transferring groups other than amino-acyl groups"/>
    <property type="evidence" value="ECO:0007669"/>
    <property type="project" value="InterPro"/>
</dbReference>
<accession>A0A167V6S3</accession>